<dbReference type="Proteomes" id="UP001286456">
    <property type="component" value="Unassembled WGS sequence"/>
</dbReference>
<name>A0AAE0IY20_9PEZI</name>
<keyword evidence="1" id="KW-0732">Signal</keyword>
<sequence length="110" mass="11443">MAPIATALTALAVLVGTSKAVFVCSGFNSATGGCEQPCTEFSIVLNEELEVPGTNCIFNADNDPGFNLLVCSGSELGTPCTSLSNIARVDITGDFNWHTPNTNSIKRTGD</sequence>
<evidence type="ECO:0000313" key="2">
    <source>
        <dbReference type="EMBL" id="KAK3332646.1"/>
    </source>
</evidence>
<evidence type="ECO:0008006" key="4">
    <source>
        <dbReference type="Google" id="ProtNLM"/>
    </source>
</evidence>
<dbReference type="AlphaFoldDB" id="A0AAE0IY20"/>
<evidence type="ECO:0000313" key="3">
    <source>
        <dbReference type="Proteomes" id="UP001286456"/>
    </source>
</evidence>
<protein>
    <recommendedName>
        <fullName evidence="4">Cyanovirin-N domain-containing protein</fullName>
    </recommendedName>
</protein>
<feature type="signal peptide" evidence="1">
    <location>
        <begin position="1"/>
        <end position="20"/>
    </location>
</feature>
<keyword evidence="3" id="KW-1185">Reference proteome</keyword>
<feature type="chain" id="PRO_5042092620" description="Cyanovirin-N domain-containing protein" evidence="1">
    <location>
        <begin position="21"/>
        <end position="110"/>
    </location>
</feature>
<accession>A0AAE0IY20</accession>
<dbReference type="EMBL" id="JAUEPO010000002">
    <property type="protein sequence ID" value="KAK3332646.1"/>
    <property type="molecule type" value="Genomic_DNA"/>
</dbReference>
<gene>
    <name evidence="2" type="ORF">B0T19DRAFT_439466</name>
</gene>
<comment type="caution">
    <text evidence="2">The sequence shown here is derived from an EMBL/GenBank/DDBJ whole genome shotgun (WGS) entry which is preliminary data.</text>
</comment>
<organism evidence="2 3">
    <name type="scientific">Cercophora scortea</name>
    <dbReference type="NCBI Taxonomy" id="314031"/>
    <lineage>
        <taxon>Eukaryota</taxon>
        <taxon>Fungi</taxon>
        <taxon>Dikarya</taxon>
        <taxon>Ascomycota</taxon>
        <taxon>Pezizomycotina</taxon>
        <taxon>Sordariomycetes</taxon>
        <taxon>Sordariomycetidae</taxon>
        <taxon>Sordariales</taxon>
        <taxon>Lasiosphaeriaceae</taxon>
        <taxon>Cercophora</taxon>
    </lineage>
</organism>
<reference evidence="2" key="1">
    <citation type="journal article" date="2023" name="Mol. Phylogenet. Evol.">
        <title>Genome-scale phylogeny and comparative genomics of the fungal order Sordariales.</title>
        <authorList>
            <person name="Hensen N."/>
            <person name="Bonometti L."/>
            <person name="Westerberg I."/>
            <person name="Brannstrom I.O."/>
            <person name="Guillou S."/>
            <person name="Cros-Aarteil S."/>
            <person name="Calhoun S."/>
            <person name="Haridas S."/>
            <person name="Kuo A."/>
            <person name="Mondo S."/>
            <person name="Pangilinan J."/>
            <person name="Riley R."/>
            <person name="LaButti K."/>
            <person name="Andreopoulos B."/>
            <person name="Lipzen A."/>
            <person name="Chen C."/>
            <person name="Yan M."/>
            <person name="Daum C."/>
            <person name="Ng V."/>
            <person name="Clum A."/>
            <person name="Steindorff A."/>
            <person name="Ohm R.A."/>
            <person name="Martin F."/>
            <person name="Silar P."/>
            <person name="Natvig D.O."/>
            <person name="Lalanne C."/>
            <person name="Gautier V."/>
            <person name="Ament-Velasquez S.L."/>
            <person name="Kruys A."/>
            <person name="Hutchinson M.I."/>
            <person name="Powell A.J."/>
            <person name="Barry K."/>
            <person name="Miller A.N."/>
            <person name="Grigoriev I.V."/>
            <person name="Debuchy R."/>
            <person name="Gladieux P."/>
            <person name="Hiltunen Thoren M."/>
            <person name="Johannesson H."/>
        </authorList>
    </citation>
    <scope>NUCLEOTIDE SEQUENCE</scope>
    <source>
        <strain evidence="2">SMH4131-1</strain>
    </source>
</reference>
<evidence type="ECO:0000256" key="1">
    <source>
        <dbReference type="SAM" id="SignalP"/>
    </source>
</evidence>
<proteinExistence type="predicted"/>
<reference evidence="2" key="2">
    <citation type="submission" date="2023-06" db="EMBL/GenBank/DDBJ databases">
        <authorList>
            <consortium name="Lawrence Berkeley National Laboratory"/>
            <person name="Haridas S."/>
            <person name="Hensen N."/>
            <person name="Bonometti L."/>
            <person name="Westerberg I."/>
            <person name="Brannstrom I.O."/>
            <person name="Guillou S."/>
            <person name="Cros-Aarteil S."/>
            <person name="Calhoun S."/>
            <person name="Kuo A."/>
            <person name="Mondo S."/>
            <person name="Pangilinan J."/>
            <person name="Riley R."/>
            <person name="Labutti K."/>
            <person name="Andreopoulos B."/>
            <person name="Lipzen A."/>
            <person name="Chen C."/>
            <person name="Yanf M."/>
            <person name="Daum C."/>
            <person name="Ng V."/>
            <person name="Clum A."/>
            <person name="Steindorff A."/>
            <person name="Ohm R."/>
            <person name="Martin F."/>
            <person name="Silar P."/>
            <person name="Natvig D."/>
            <person name="Lalanne C."/>
            <person name="Gautier V."/>
            <person name="Ament-Velasquez S.L."/>
            <person name="Kruys A."/>
            <person name="Hutchinson M.I."/>
            <person name="Powell A.J."/>
            <person name="Barry K."/>
            <person name="Miller A.N."/>
            <person name="Grigoriev I.V."/>
            <person name="Debuchy R."/>
            <person name="Gladieux P."/>
            <person name="Thoren M.H."/>
            <person name="Johannesson H."/>
        </authorList>
    </citation>
    <scope>NUCLEOTIDE SEQUENCE</scope>
    <source>
        <strain evidence="2">SMH4131-1</strain>
    </source>
</reference>